<protein>
    <submittedName>
        <fullName evidence="1">Phenol degradation protein meta</fullName>
    </submittedName>
</protein>
<organism evidence="1 2">
    <name type="scientific">Bradyrhizobium japonicum</name>
    <dbReference type="NCBI Taxonomy" id="375"/>
    <lineage>
        <taxon>Bacteria</taxon>
        <taxon>Pseudomonadati</taxon>
        <taxon>Pseudomonadota</taxon>
        <taxon>Alphaproteobacteria</taxon>
        <taxon>Hyphomicrobiales</taxon>
        <taxon>Nitrobacteraceae</taxon>
        <taxon>Bradyrhizobium</taxon>
    </lineage>
</organism>
<dbReference type="EMBL" id="CP017637">
    <property type="protein sequence ID" value="APG11779.1"/>
    <property type="molecule type" value="Genomic_DNA"/>
</dbReference>
<evidence type="ECO:0000313" key="1">
    <source>
        <dbReference type="EMBL" id="APG11779.1"/>
    </source>
</evidence>
<dbReference type="Proteomes" id="UP000181962">
    <property type="component" value="Chromosome"/>
</dbReference>
<gene>
    <name evidence="1" type="ORF">BKD09_25925</name>
</gene>
<name>A0A1L3FEP6_BRAJP</name>
<evidence type="ECO:0000313" key="2">
    <source>
        <dbReference type="Proteomes" id="UP000181962"/>
    </source>
</evidence>
<sequence>MTVSIALAAGQSERSKSARRRRLGVAAFVLTSAIIGFSHCALADEGGVSFWVPGFFGSLAATPQQPGWSLANIYYHTSVSAGADVARAREFTLNRVPANVTLDAKLNLNVNATGDLGFVIPTYVFATPVLGGQASVSLLAAYGVVGTSLAGTLSGVLTGPLGNNVPFARSDTISDTTWGFGDVAPVFQLRWNAGVHNYMTYIMGDIPVGAYQSDRLSNIGIGHSAIDVGGGYTYFNPQTGHEFSGVLGFTYNFKNTATQYQNGVDMHFDWGASQFLSKQVMVGLVGYVYKELGCDSGSGDRVGCFQSQVVGIGPQIGFLFPVGDMQGYLNLKAYGEFAAENRPSGWNTWVTFSISPPAPGAPPTTKPIVRKY</sequence>
<dbReference type="AlphaFoldDB" id="A0A1L3FEP6"/>
<dbReference type="InterPro" id="IPR025737">
    <property type="entry name" value="FApF"/>
</dbReference>
<accession>A0A1L3FEP6</accession>
<reference evidence="1 2" key="1">
    <citation type="submission" date="2016-11" db="EMBL/GenBank/DDBJ databases">
        <title>Complete Genome Sequence of Bradyrhizobium sp. strain J5, an isolated from soybean nodule in Hokkaido.</title>
        <authorList>
            <person name="Kanehara K."/>
        </authorList>
    </citation>
    <scope>NUCLEOTIDE SEQUENCE [LARGE SCALE GENOMIC DNA]</scope>
    <source>
        <strain evidence="1 2">J5</strain>
    </source>
</reference>
<proteinExistence type="predicted"/>
<dbReference type="Pfam" id="PF13557">
    <property type="entry name" value="Phenol_MetA_deg"/>
    <property type="match status" value="1"/>
</dbReference>
<dbReference type="RefSeq" id="WP_223154038.1">
    <property type="nucleotide sequence ID" value="NZ_CP017637.1"/>
</dbReference>